<dbReference type="Proteomes" id="UP000434957">
    <property type="component" value="Unassembled WGS sequence"/>
</dbReference>
<dbReference type="Proteomes" id="UP000429607">
    <property type="component" value="Unassembled WGS sequence"/>
</dbReference>
<dbReference type="AlphaFoldDB" id="A0A6A3LP16"/>
<dbReference type="OrthoDB" id="10280521at2759"/>
<evidence type="ECO:0000313" key="5">
    <source>
        <dbReference type="Proteomes" id="UP000429607"/>
    </source>
</evidence>
<feature type="region of interest" description="Disordered" evidence="1">
    <location>
        <begin position="48"/>
        <end position="81"/>
    </location>
</feature>
<dbReference type="EMBL" id="QXFT01000978">
    <property type="protein sequence ID" value="KAE9332178.1"/>
    <property type="molecule type" value="Genomic_DNA"/>
</dbReference>
<proteinExistence type="predicted"/>
<dbReference type="EMBL" id="QXFU01000966">
    <property type="protein sequence ID" value="KAE9014764.1"/>
    <property type="molecule type" value="Genomic_DNA"/>
</dbReference>
<evidence type="ECO:0000313" key="3">
    <source>
        <dbReference type="EMBL" id="KAE9019888.1"/>
    </source>
</evidence>
<comment type="caution">
    <text evidence="3">The sequence shown here is derived from an EMBL/GenBank/DDBJ whole genome shotgun (WGS) entry which is preliminary data.</text>
</comment>
<dbReference type="EMBL" id="QXFV01000956">
    <property type="protein sequence ID" value="KAE9019888.1"/>
    <property type="molecule type" value="Genomic_DNA"/>
</dbReference>
<sequence>MQSCISVASAVFLTSARDWLRVFAKHRRSQLLTRAAVHRFARQATTQPLHLPTVRTPAASIGSRKGGASPACRSRCGGQRN</sequence>
<evidence type="ECO:0000256" key="1">
    <source>
        <dbReference type="SAM" id="MobiDB-lite"/>
    </source>
</evidence>
<gene>
    <name evidence="3" type="ORF">PR001_g13755</name>
    <name evidence="2" type="ORF">PR002_g14124</name>
    <name evidence="4" type="ORF">PR003_g14643</name>
</gene>
<evidence type="ECO:0000313" key="7">
    <source>
        <dbReference type="Proteomes" id="UP000435112"/>
    </source>
</evidence>
<evidence type="ECO:0000313" key="2">
    <source>
        <dbReference type="EMBL" id="KAE9014764.1"/>
    </source>
</evidence>
<organism evidence="3 5">
    <name type="scientific">Phytophthora rubi</name>
    <dbReference type="NCBI Taxonomy" id="129364"/>
    <lineage>
        <taxon>Eukaryota</taxon>
        <taxon>Sar</taxon>
        <taxon>Stramenopiles</taxon>
        <taxon>Oomycota</taxon>
        <taxon>Peronosporomycetes</taxon>
        <taxon>Peronosporales</taxon>
        <taxon>Peronosporaceae</taxon>
        <taxon>Phytophthora</taxon>
    </lineage>
</organism>
<evidence type="ECO:0000313" key="6">
    <source>
        <dbReference type="Proteomes" id="UP000434957"/>
    </source>
</evidence>
<name>A0A6A3LP16_9STRA</name>
<protein>
    <submittedName>
        <fullName evidence="3">Uncharacterized protein</fullName>
    </submittedName>
</protein>
<evidence type="ECO:0000313" key="4">
    <source>
        <dbReference type="EMBL" id="KAE9332178.1"/>
    </source>
</evidence>
<accession>A0A6A3LP16</accession>
<keyword evidence="6" id="KW-1185">Reference proteome</keyword>
<reference evidence="5 7" key="1">
    <citation type="submission" date="2018-09" db="EMBL/GenBank/DDBJ databases">
        <title>Genomic investigation of the strawberry pathogen Phytophthora fragariae indicates pathogenicity is determined by transcriptional variation in three key races.</title>
        <authorList>
            <person name="Adams T.M."/>
            <person name="Armitage A.D."/>
            <person name="Sobczyk M.K."/>
            <person name="Bates H.J."/>
            <person name="Dunwell J.M."/>
            <person name="Nellist C.F."/>
            <person name="Harrison R.J."/>
        </authorList>
    </citation>
    <scope>NUCLEOTIDE SEQUENCE [LARGE SCALE GENOMIC DNA]</scope>
    <source>
        <strain evidence="3 5">SCRP249</strain>
        <strain evidence="2 7">SCRP324</strain>
        <strain evidence="4 6">SCRP333</strain>
    </source>
</reference>
<dbReference type="Proteomes" id="UP000435112">
    <property type="component" value="Unassembled WGS sequence"/>
</dbReference>